<dbReference type="STRING" id="703135.A0A2A9NHE1"/>
<reference evidence="1 2" key="1">
    <citation type="submission" date="2014-02" db="EMBL/GenBank/DDBJ databases">
        <title>Transposable element dynamics among asymbiotic and ectomycorrhizal Amanita fungi.</title>
        <authorList>
            <consortium name="DOE Joint Genome Institute"/>
            <person name="Hess J."/>
            <person name="Skrede I."/>
            <person name="Wolfe B."/>
            <person name="LaButti K."/>
            <person name="Ohm R.A."/>
            <person name="Grigoriev I.V."/>
            <person name="Pringle A."/>
        </authorList>
    </citation>
    <scope>NUCLEOTIDE SEQUENCE [LARGE SCALE GENOMIC DNA]</scope>
    <source>
        <strain evidence="1 2">SKay4041</strain>
    </source>
</reference>
<proteinExistence type="predicted"/>
<dbReference type="OrthoDB" id="2851338at2759"/>
<gene>
    <name evidence="1" type="ORF">AMATHDRAFT_147616</name>
</gene>
<evidence type="ECO:0000313" key="1">
    <source>
        <dbReference type="EMBL" id="PFH49478.1"/>
    </source>
</evidence>
<evidence type="ECO:0000313" key="2">
    <source>
        <dbReference type="Proteomes" id="UP000242287"/>
    </source>
</evidence>
<organism evidence="1 2">
    <name type="scientific">Amanita thiersii Skay4041</name>
    <dbReference type="NCBI Taxonomy" id="703135"/>
    <lineage>
        <taxon>Eukaryota</taxon>
        <taxon>Fungi</taxon>
        <taxon>Dikarya</taxon>
        <taxon>Basidiomycota</taxon>
        <taxon>Agaricomycotina</taxon>
        <taxon>Agaricomycetes</taxon>
        <taxon>Agaricomycetidae</taxon>
        <taxon>Agaricales</taxon>
        <taxon>Pluteineae</taxon>
        <taxon>Amanitaceae</taxon>
        <taxon>Amanita</taxon>
    </lineage>
</organism>
<protein>
    <recommendedName>
        <fullName evidence="3">EthD domain-containing protein</fullName>
    </recommendedName>
</protein>
<accession>A0A2A9NHE1</accession>
<sequence length="234" mass="26507">MHAGFLAVLSEPGELVTFDEFQDWYNNEHVPLRLDPRFSFLTAARFSALDGFTPSWIALYDTASTSLFEDESYKGLRKNRSVREADLVKRLAVLDRRTCERIWCSGQTNLTTSLAAANPTKIIMTHGLDIGDAAEVEKWAVQKAEESKLVEGWILTTIHKCIDTLKTGVTVPPGPDAQRVPPYFVMHGWCFPLEFLDSKDADEVIAKRFLSGVPELRKWELYRAWATPAQQKQT</sequence>
<dbReference type="EMBL" id="KZ302028">
    <property type="protein sequence ID" value="PFH49478.1"/>
    <property type="molecule type" value="Genomic_DNA"/>
</dbReference>
<dbReference type="AlphaFoldDB" id="A0A2A9NHE1"/>
<dbReference type="Proteomes" id="UP000242287">
    <property type="component" value="Unassembled WGS sequence"/>
</dbReference>
<evidence type="ECO:0008006" key="3">
    <source>
        <dbReference type="Google" id="ProtNLM"/>
    </source>
</evidence>
<name>A0A2A9NHE1_9AGAR</name>
<keyword evidence="2" id="KW-1185">Reference proteome</keyword>